<evidence type="ECO:0000259" key="4">
    <source>
        <dbReference type="PROSITE" id="PS51293"/>
    </source>
</evidence>
<evidence type="ECO:0000259" key="3">
    <source>
        <dbReference type="PROSITE" id="PS50090"/>
    </source>
</evidence>
<dbReference type="SMART" id="SM00717">
    <property type="entry name" value="SANT"/>
    <property type="match status" value="2"/>
</dbReference>
<dbReference type="CDD" id="cd06257">
    <property type="entry name" value="DnaJ"/>
    <property type="match status" value="1"/>
</dbReference>
<accession>A0A830HSA8</accession>
<dbReference type="InterPro" id="IPR001005">
    <property type="entry name" value="SANT/Myb"/>
</dbReference>
<dbReference type="GO" id="GO:0006450">
    <property type="term" value="P:regulation of translational fidelity"/>
    <property type="evidence" value="ECO:0007669"/>
    <property type="project" value="InterPro"/>
</dbReference>
<feature type="domain" description="J" evidence="2">
    <location>
        <begin position="149"/>
        <end position="224"/>
    </location>
</feature>
<gene>
    <name evidence="5" type="ORF">PPROV_000909700</name>
</gene>
<feature type="region of interest" description="Disordered" evidence="1">
    <location>
        <begin position="379"/>
        <end position="407"/>
    </location>
</feature>
<sequence>MAAAVSTMPSAVPLLQLTYPCACPEPLLVCSSSVSLLSCSLSRSLGHTPRNAPDPAGAAFHAKATAVIDGTPFGDDSSSSGGEEDFESSLSRGGSKADLTYLTPMDASEKPWRKMAFEDAEKKRKAAKRAGHKKSAHDKKKPAAEERPDHYRMIGLSQLRWQATEKQIKDAYRRACLVYHPDKCMAEAEDDEEKQQIEEYFKRVQLANEVLSDKAKRRVFDSTEEDIDDSLPRNCDVSDFFDVFGAAFKRQSRFSEKRNPPQLGGPDDDEESVKKFYDFWYGFKSWREFPHEDEWDLAEAECREDRRWMERNNAKMREKGKKYERERIRDFVERAEAIDPRMEKMRARERDAREAAKAEKRRAREEVEAAKVAAEEAAKAADAAAVDATKSAKKKKEEERKKLQKERKRLRMLASSEYANPPYAGDRIEELCSTLNLNYLRRLCALIEEAGPSSAASVVEAQAAKVLDSSDMADLDAVENVPEAPATPSTPAPAPAPEYTTLAAAPVTPVPVAAAPAVVSSNPGVGWTDEEMRKLDKALMRFPSGTSKRWEKVTAMVGTRPQDDVIAVGKMREESGGGNASASQGHVIKEKHMKNVSIGDAPSVRDDGVEVAAAEEESEDADADSASAEKPWTAAETSALIKAMRAFPNGTPSRWEKVAEGVPGRSKAECMKHFTNLRSKVRGKK</sequence>
<dbReference type="InterPro" id="IPR017884">
    <property type="entry name" value="SANT_dom"/>
</dbReference>
<evidence type="ECO:0000313" key="5">
    <source>
        <dbReference type="EMBL" id="GHP10366.1"/>
    </source>
</evidence>
<dbReference type="PROSITE" id="PS00636">
    <property type="entry name" value="DNAJ_1"/>
    <property type="match status" value="1"/>
</dbReference>
<feature type="region of interest" description="Disordered" evidence="1">
    <location>
        <begin position="71"/>
        <end position="103"/>
    </location>
</feature>
<comment type="caution">
    <text evidence="5">The sequence shown here is derived from an EMBL/GenBank/DDBJ whole genome shotgun (WGS) entry which is preliminary data.</text>
</comment>
<dbReference type="InterPro" id="IPR001623">
    <property type="entry name" value="DnaJ_domain"/>
</dbReference>
<dbReference type="Pfam" id="PF21884">
    <property type="entry name" value="ZUO1-like_ZHD"/>
    <property type="match status" value="1"/>
</dbReference>
<dbReference type="Gene3D" id="1.10.287.110">
    <property type="entry name" value="DnaJ domain"/>
    <property type="match status" value="1"/>
</dbReference>
<organism evidence="5 6">
    <name type="scientific">Pycnococcus provasolii</name>
    <dbReference type="NCBI Taxonomy" id="41880"/>
    <lineage>
        <taxon>Eukaryota</taxon>
        <taxon>Viridiplantae</taxon>
        <taxon>Chlorophyta</taxon>
        <taxon>Pseudoscourfieldiophyceae</taxon>
        <taxon>Pseudoscourfieldiales</taxon>
        <taxon>Pycnococcaceae</taxon>
        <taxon>Pycnococcus</taxon>
    </lineage>
</organism>
<name>A0A830HSA8_9CHLO</name>
<dbReference type="Gene3D" id="1.10.10.60">
    <property type="entry name" value="Homeodomain-like"/>
    <property type="match status" value="2"/>
</dbReference>
<dbReference type="PRINTS" id="PR00625">
    <property type="entry name" value="JDOMAIN"/>
</dbReference>
<feature type="compositionally biased region" description="Low complexity" evidence="1">
    <location>
        <begin position="380"/>
        <end position="389"/>
    </location>
</feature>
<dbReference type="InterPro" id="IPR044634">
    <property type="entry name" value="Zuotin/DnaJC2"/>
</dbReference>
<dbReference type="InterPro" id="IPR009057">
    <property type="entry name" value="Homeodomain-like_sf"/>
</dbReference>
<dbReference type="PROSITE" id="PS50076">
    <property type="entry name" value="DNAJ_2"/>
    <property type="match status" value="1"/>
</dbReference>
<dbReference type="SUPFAM" id="SSF46565">
    <property type="entry name" value="Chaperone J-domain"/>
    <property type="match status" value="1"/>
</dbReference>
<dbReference type="CDD" id="cd00167">
    <property type="entry name" value="SANT"/>
    <property type="match status" value="1"/>
</dbReference>
<dbReference type="OrthoDB" id="1690618at2759"/>
<dbReference type="FunFam" id="1.10.10.60:FF:000416">
    <property type="entry name" value="Myb family transcription factor"/>
    <property type="match status" value="1"/>
</dbReference>
<evidence type="ECO:0000256" key="1">
    <source>
        <dbReference type="SAM" id="MobiDB-lite"/>
    </source>
</evidence>
<dbReference type="Pfam" id="PF00226">
    <property type="entry name" value="DnaJ"/>
    <property type="match status" value="1"/>
</dbReference>
<feature type="region of interest" description="Disordered" evidence="1">
    <location>
        <begin position="119"/>
        <end position="147"/>
    </location>
</feature>
<dbReference type="EMBL" id="BNJQ01000029">
    <property type="protein sequence ID" value="GHP10366.1"/>
    <property type="molecule type" value="Genomic_DNA"/>
</dbReference>
<dbReference type="PANTHER" id="PTHR43999:SF1">
    <property type="entry name" value="DNAJ HOMOLOG SUBFAMILY C MEMBER 2"/>
    <property type="match status" value="1"/>
</dbReference>
<dbReference type="PROSITE" id="PS51293">
    <property type="entry name" value="SANT"/>
    <property type="match status" value="1"/>
</dbReference>
<proteinExistence type="predicted"/>
<reference evidence="5" key="1">
    <citation type="submission" date="2020-10" db="EMBL/GenBank/DDBJ databases">
        <title>Unveiling of a novel bifunctional photoreceptor, Dualchrome1, isolated from a cosmopolitan green alga.</title>
        <authorList>
            <person name="Suzuki S."/>
            <person name="Kawachi M."/>
        </authorList>
    </citation>
    <scope>NUCLEOTIDE SEQUENCE</scope>
    <source>
        <strain evidence="5">NIES 2893</strain>
    </source>
</reference>
<feature type="domain" description="SANT" evidence="4">
    <location>
        <begin position="627"/>
        <end position="682"/>
    </location>
</feature>
<dbReference type="GO" id="GO:0043022">
    <property type="term" value="F:ribosome binding"/>
    <property type="evidence" value="ECO:0007669"/>
    <property type="project" value="InterPro"/>
</dbReference>
<feature type="region of interest" description="Disordered" evidence="1">
    <location>
        <begin position="594"/>
        <end position="632"/>
    </location>
</feature>
<dbReference type="GO" id="GO:0030544">
    <property type="term" value="F:Hsp70 protein binding"/>
    <property type="evidence" value="ECO:0007669"/>
    <property type="project" value="InterPro"/>
</dbReference>
<dbReference type="Proteomes" id="UP000660262">
    <property type="component" value="Unassembled WGS sequence"/>
</dbReference>
<keyword evidence="6" id="KW-1185">Reference proteome</keyword>
<dbReference type="GO" id="GO:0051083">
    <property type="term" value="P:'de novo' cotranslational protein folding"/>
    <property type="evidence" value="ECO:0007669"/>
    <property type="project" value="InterPro"/>
</dbReference>
<evidence type="ECO:0000313" key="6">
    <source>
        <dbReference type="Proteomes" id="UP000660262"/>
    </source>
</evidence>
<dbReference type="InterPro" id="IPR018253">
    <property type="entry name" value="DnaJ_domain_CS"/>
</dbReference>
<dbReference type="Pfam" id="PF23082">
    <property type="entry name" value="Myb_DNA-binding_2"/>
    <property type="match status" value="2"/>
</dbReference>
<dbReference type="GO" id="GO:0005829">
    <property type="term" value="C:cytosol"/>
    <property type="evidence" value="ECO:0007669"/>
    <property type="project" value="TreeGrafter"/>
</dbReference>
<dbReference type="AlphaFoldDB" id="A0A830HSA8"/>
<dbReference type="PROSITE" id="PS50090">
    <property type="entry name" value="MYB_LIKE"/>
    <property type="match status" value="1"/>
</dbReference>
<dbReference type="PANTHER" id="PTHR43999">
    <property type="entry name" value="DNAJ HOMOLOG SUBFAMILY C MEMBER 2"/>
    <property type="match status" value="1"/>
</dbReference>
<evidence type="ECO:0000259" key="2">
    <source>
        <dbReference type="PROSITE" id="PS50076"/>
    </source>
</evidence>
<protein>
    <recommendedName>
        <fullName evidence="7">DnaJ homolog subfamily C member 2</fullName>
    </recommendedName>
</protein>
<feature type="compositionally biased region" description="Basic residues" evidence="1">
    <location>
        <begin position="123"/>
        <end position="140"/>
    </location>
</feature>
<feature type="domain" description="Myb-like" evidence="3">
    <location>
        <begin position="624"/>
        <end position="678"/>
    </location>
</feature>
<dbReference type="SUPFAM" id="SSF46689">
    <property type="entry name" value="Homeodomain-like"/>
    <property type="match status" value="2"/>
</dbReference>
<feature type="compositionally biased region" description="Acidic residues" evidence="1">
    <location>
        <begin position="613"/>
        <end position="623"/>
    </location>
</feature>
<evidence type="ECO:0008006" key="7">
    <source>
        <dbReference type="Google" id="ProtNLM"/>
    </source>
</evidence>
<dbReference type="SMART" id="SM00271">
    <property type="entry name" value="DnaJ"/>
    <property type="match status" value="1"/>
</dbReference>
<dbReference type="InterPro" id="IPR036869">
    <property type="entry name" value="J_dom_sf"/>
</dbReference>
<dbReference type="InterPro" id="IPR054076">
    <property type="entry name" value="ZUO1-like_ZHD"/>
</dbReference>